<dbReference type="GO" id="GO:0008780">
    <property type="term" value="F:acyl-[acyl-carrier-protein]-UDP-N-acetylglucosamine O-acyltransferase activity"/>
    <property type="evidence" value="ECO:0007669"/>
    <property type="project" value="UniProtKB-UniRule"/>
</dbReference>
<dbReference type="Pfam" id="PF13720">
    <property type="entry name" value="Acetyltransf_11"/>
    <property type="match status" value="1"/>
</dbReference>
<protein>
    <recommendedName>
        <fullName evidence="6">Acyl-[acyl-carrier-protein]--UDP-N-acetylglucosamine O-acyltransferase</fullName>
        <shortName evidence="6">UDP-N-acetylglucosamine acyltransferase</shortName>
        <ecNumber evidence="6">2.3.1.129</ecNumber>
    </recommendedName>
</protein>
<dbReference type="NCBIfam" id="NF003657">
    <property type="entry name" value="PRK05289.1"/>
    <property type="match status" value="1"/>
</dbReference>
<dbReference type="RefSeq" id="WP_067774175.1">
    <property type="nucleotide sequence ID" value="NZ_LIGX01000017.1"/>
</dbReference>
<feature type="domain" description="UDP N-acetylglucosamine O-acyltransferase C-terminal" evidence="7">
    <location>
        <begin position="175"/>
        <end position="259"/>
    </location>
</feature>
<dbReference type="CDD" id="cd03351">
    <property type="entry name" value="LbH_UDP-GlcNAc_AT"/>
    <property type="match status" value="1"/>
</dbReference>
<dbReference type="EMBL" id="LT629973">
    <property type="protein sequence ID" value="SEH84154.1"/>
    <property type="molecule type" value="Genomic_DNA"/>
</dbReference>
<proteinExistence type="inferred from homology"/>
<dbReference type="OrthoDB" id="9807278at2"/>
<keyword evidence="9" id="KW-1185">Reference proteome</keyword>
<dbReference type="Gene3D" id="1.20.1180.10">
    <property type="entry name" value="Udp N-acetylglucosamine O-acyltransferase, C-terminal domain"/>
    <property type="match status" value="1"/>
</dbReference>
<evidence type="ECO:0000256" key="6">
    <source>
        <dbReference type="HAMAP-Rule" id="MF_00387"/>
    </source>
</evidence>
<dbReference type="PANTHER" id="PTHR43480:SF1">
    <property type="entry name" value="ACYL-[ACYL-CARRIER-PROTEIN]--UDP-N-ACETYLGLUCOSAMINE O-ACYLTRANSFERASE, MITOCHONDRIAL-RELATED"/>
    <property type="match status" value="1"/>
</dbReference>
<evidence type="ECO:0000256" key="3">
    <source>
        <dbReference type="ARBA" id="ARBA00022679"/>
    </source>
</evidence>
<dbReference type="GO" id="GO:0009245">
    <property type="term" value="P:lipid A biosynthetic process"/>
    <property type="evidence" value="ECO:0007669"/>
    <property type="project" value="UniProtKB-UniRule"/>
</dbReference>
<dbReference type="PIRSF" id="PIRSF000456">
    <property type="entry name" value="UDP-GlcNAc_acltr"/>
    <property type="match status" value="1"/>
</dbReference>
<dbReference type="GO" id="GO:0016020">
    <property type="term" value="C:membrane"/>
    <property type="evidence" value="ECO:0007669"/>
    <property type="project" value="GOC"/>
</dbReference>
<evidence type="ECO:0000256" key="4">
    <source>
        <dbReference type="ARBA" id="ARBA00023098"/>
    </source>
</evidence>
<comment type="subunit">
    <text evidence="6">Homotrimer.</text>
</comment>
<dbReference type="AlphaFoldDB" id="A0A1C7PDP8"/>
<evidence type="ECO:0000313" key="9">
    <source>
        <dbReference type="Proteomes" id="UP000176204"/>
    </source>
</evidence>
<name>A0A1C7PDP8_9BACT</name>
<keyword evidence="1 6" id="KW-0444">Lipid biosynthesis</keyword>
<evidence type="ECO:0000256" key="1">
    <source>
        <dbReference type="ARBA" id="ARBA00022516"/>
    </source>
</evidence>
<accession>A0A1C7PDP8</accession>
<evidence type="ECO:0000313" key="8">
    <source>
        <dbReference type="EMBL" id="SEH84154.1"/>
    </source>
</evidence>
<keyword evidence="5 6" id="KW-0012">Acyltransferase</keyword>
<dbReference type="SUPFAM" id="SSF51161">
    <property type="entry name" value="Trimeric LpxA-like enzymes"/>
    <property type="match status" value="1"/>
</dbReference>
<evidence type="ECO:0000256" key="5">
    <source>
        <dbReference type="ARBA" id="ARBA00023315"/>
    </source>
</evidence>
<keyword evidence="6" id="KW-0963">Cytoplasm</keyword>
<keyword evidence="2 6" id="KW-0441">Lipid A biosynthesis</keyword>
<dbReference type="HAMAP" id="MF_00387">
    <property type="entry name" value="LpxA"/>
    <property type="match status" value="1"/>
</dbReference>
<dbReference type="GO" id="GO:0005737">
    <property type="term" value="C:cytoplasm"/>
    <property type="evidence" value="ECO:0007669"/>
    <property type="project" value="UniProtKB-SubCell"/>
</dbReference>
<comment type="catalytic activity">
    <reaction evidence="6">
        <text>a (3R)-hydroxyacyl-[ACP] + UDP-N-acetyl-alpha-D-glucosamine = a UDP-3-O-[(3R)-3-hydroxyacyl]-N-acetyl-alpha-D-glucosamine + holo-[ACP]</text>
        <dbReference type="Rhea" id="RHEA:67812"/>
        <dbReference type="Rhea" id="RHEA-COMP:9685"/>
        <dbReference type="Rhea" id="RHEA-COMP:9945"/>
        <dbReference type="ChEBI" id="CHEBI:57705"/>
        <dbReference type="ChEBI" id="CHEBI:64479"/>
        <dbReference type="ChEBI" id="CHEBI:78827"/>
        <dbReference type="ChEBI" id="CHEBI:173225"/>
        <dbReference type="EC" id="2.3.1.129"/>
    </reaction>
</comment>
<comment type="function">
    <text evidence="6">Involved in the biosynthesis of lipid A, a phosphorylated glycolipid that anchors the lipopolysaccharide to the outer membrane of the cell.</text>
</comment>
<keyword evidence="4 6" id="KW-0443">Lipid metabolism</keyword>
<organism evidence="8 9">
    <name type="scientific">Akkermansia glycaniphila</name>
    <dbReference type="NCBI Taxonomy" id="1679444"/>
    <lineage>
        <taxon>Bacteria</taxon>
        <taxon>Pseudomonadati</taxon>
        <taxon>Verrucomicrobiota</taxon>
        <taxon>Verrucomicrobiia</taxon>
        <taxon>Verrucomicrobiales</taxon>
        <taxon>Akkermansiaceae</taxon>
        <taxon>Akkermansia</taxon>
    </lineage>
</organism>
<dbReference type="Pfam" id="PF00132">
    <property type="entry name" value="Hexapep"/>
    <property type="match status" value="2"/>
</dbReference>
<comment type="pathway">
    <text evidence="6">Glycolipid biosynthesis; lipid IV(A) biosynthesis; lipid IV(A) from (3R)-3-hydroxytetradecanoyl-[acyl-carrier-protein] and UDP-N-acetyl-alpha-D-glucosamine: step 1/6.</text>
</comment>
<evidence type="ECO:0000259" key="7">
    <source>
        <dbReference type="Pfam" id="PF13720"/>
    </source>
</evidence>
<dbReference type="InterPro" id="IPR011004">
    <property type="entry name" value="Trimer_LpxA-like_sf"/>
</dbReference>
<keyword evidence="3 6" id="KW-0808">Transferase</keyword>
<dbReference type="Gene3D" id="2.160.10.10">
    <property type="entry name" value="Hexapeptide repeat proteins"/>
    <property type="match status" value="1"/>
</dbReference>
<sequence length="260" mass="27815">MADIHPSAVIHPTAKLADDVQIGPFCVVGPNVTLGPGCILHSHVVLEGPSTFGKGNIFYPFAVIGLRSQDLKYSGEPTWLVVGDNNTFRENCNINRATSPGDKTVIGSNNLFLINSHIGHDCIVGDHVILSGFAAAAGHVQIGDYAILSGCAAIHQFVRIGEHSLVGGVARVPQDVPPFTIVEGHPATVRAINTIGLSRRGFAEDDIKALKQCYKKIFLKGSAHLSEAIATLKADPKYGTNPCLLRMVQFLETSERGFCH</sequence>
<dbReference type="PANTHER" id="PTHR43480">
    <property type="entry name" value="ACYL-[ACYL-CARRIER-PROTEIN]--UDP-N-ACETYLGLUCOSAMINE O-ACYLTRANSFERASE"/>
    <property type="match status" value="1"/>
</dbReference>
<comment type="subcellular location">
    <subcellularLocation>
        <location evidence="6">Cytoplasm</location>
    </subcellularLocation>
</comment>
<dbReference type="STRING" id="1679444.PYTT_1142"/>
<gene>
    <name evidence="6" type="primary">lpxA</name>
    <name evidence="8" type="ORF">PYTT_1142</name>
</gene>
<dbReference type="NCBIfam" id="TIGR01852">
    <property type="entry name" value="lipid_A_lpxA"/>
    <property type="match status" value="1"/>
</dbReference>
<evidence type="ECO:0000256" key="2">
    <source>
        <dbReference type="ARBA" id="ARBA00022556"/>
    </source>
</evidence>
<dbReference type="InterPro" id="IPR037157">
    <property type="entry name" value="Acetyltransf_C_sf"/>
</dbReference>
<dbReference type="Proteomes" id="UP000176204">
    <property type="component" value="Chromosome I"/>
</dbReference>
<dbReference type="PATRIC" id="fig|1679444.3.peg.2414"/>
<reference evidence="9" key="1">
    <citation type="submission" date="2016-09" db="EMBL/GenBank/DDBJ databases">
        <authorList>
            <person name="Koehorst J."/>
        </authorList>
    </citation>
    <scope>NUCLEOTIDE SEQUENCE [LARGE SCALE GENOMIC DNA]</scope>
</reference>
<comment type="similarity">
    <text evidence="6">Belongs to the transferase hexapeptide repeat family. LpxA subfamily.</text>
</comment>
<dbReference type="InterPro" id="IPR029098">
    <property type="entry name" value="Acetyltransf_C"/>
</dbReference>
<dbReference type="EC" id="2.3.1.129" evidence="6"/>
<dbReference type="KEGG" id="agl:PYTT_1142"/>
<dbReference type="InterPro" id="IPR010137">
    <property type="entry name" value="Lipid_A_LpxA"/>
</dbReference>
<dbReference type="UniPathway" id="UPA00359">
    <property type="reaction ID" value="UER00477"/>
</dbReference>
<dbReference type="InterPro" id="IPR001451">
    <property type="entry name" value="Hexapep"/>
</dbReference>
<keyword evidence="6" id="KW-0677">Repeat</keyword>